<evidence type="ECO:0000313" key="10">
    <source>
        <dbReference type="Proteomes" id="UP000245946"/>
    </source>
</evidence>
<dbReference type="AlphaFoldDB" id="A0A316ZJV0"/>
<name>A0A316ZJV0_9BASI</name>
<evidence type="ECO:0000256" key="7">
    <source>
        <dbReference type="ARBA" id="ARBA00048791"/>
    </source>
</evidence>
<evidence type="ECO:0000256" key="1">
    <source>
        <dbReference type="ARBA" id="ARBA00010936"/>
    </source>
</evidence>
<dbReference type="GO" id="GO:0016052">
    <property type="term" value="P:carbohydrate catabolic process"/>
    <property type="evidence" value="ECO:0007669"/>
    <property type="project" value="TreeGrafter"/>
</dbReference>
<keyword evidence="5 8" id="KW-0704">Schiff base</keyword>
<dbReference type="GeneID" id="37269152"/>
<dbReference type="RefSeq" id="XP_025600852.1">
    <property type="nucleotide sequence ID" value="XM_025741608.1"/>
</dbReference>
<proteinExistence type="inferred from homology"/>
<comment type="catalytic activity">
    <reaction evidence="7">
        <text>2-deoxy-D-ribose 5-phosphate = D-glyceraldehyde 3-phosphate + acetaldehyde</text>
        <dbReference type="Rhea" id="RHEA:12821"/>
        <dbReference type="ChEBI" id="CHEBI:15343"/>
        <dbReference type="ChEBI" id="CHEBI:59776"/>
        <dbReference type="ChEBI" id="CHEBI:62877"/>
        <dbReference type="EC" id="4.1.2.4"/>
    </reaction>
</comment>
<dbReference type="GO" id="GO:0005737">
    <property type="term" value="C:cytoplasm"/>
    <property type="evidence" value="ECO:0007669"/>
    <property type="project" value="InterPro"/>
</dbReference>
<dbReference type="EC" id="4.1.2.4" evidence="2"/>
<dbReference type="UniPathway" id="UPA00002">
    <property type="reaction ID" value="UER00468"/>
</dbReference>
<dbReference type="SMART" id="SM01133">
    <property type="entry name" value="DeoC"/>
    <property type="match status" value="1"/>
</dbReference>
<keyword evidence="10" id="KW-1185">Reference proteome</keyword>
<dbReference type="NCBIfam" id="TIGR00126">
    <property type="entry name" value="deoC"/>
    <property type="match status" value="1"/>
</dbReference>
<comment type="similarity">
    <text evidence="1">Belongs to the DeoC/FbaB aldolase family. DeoC type 1 subfamily.</text>
</comment>
<dbReference type="EMBL" id="KZ819285">
    <property type="protein sequence ID" value="PWO00574.1"/>
    <property type="molecule type" value="Genomic_DNA"/>
</dbReference>
<keyword evidence="3" id="KW-0963">Cytoplasm</keyword>
<dbReference type="SUPFAM" id="SSF51569">
    <property type="entry name" value="Aldolase"/>
    <property type="match status" value="1"/>
</dbReference>
<keyword evidence="4" id="KW-0456">Lyase</keyword>
<evidence type="ECO:0000256" key="8">
    <source>
        <dbReference type="PIRSR" id="PIRSR001357-50"/>
    </source>
</evidence>
<accession>A0A316ZJV0</accession>
<evidence type="ECO:0000256" key="3">
    <source>
        <dbReference type="ARBA" id="ARBA00022490"/>
    </source>
</evidence>
<dbReference type="STRING" id="58919.A0A316ZJV0"/>
<dbReference type="HAMAP" id="MF_00114">
    <property type="entry name" value="DeoC_type1"/>
    <property type="match status" value="1"/>
</dbReference>
<dbReference type="OrthoDB" id="70823at2759"/>
<dbReference type="Pfam" id="PF01791">
    <property type="entry name" value="DeoC"/>
    <property type="match status" value="1"/>
</dbReference>
<protein>
    <recommendedName>
        <fullName evidence="2">deoxyribose-phosphate aldolase</fullName>
        <ecNumber evidence="2">4.1.2.4</ecNumber>
    </recommendedName>
    <alternativeName>
        <fullName evidence="6">2-deoxy-D-ribose 5-phosphate aldolase</fullName>
    </alternativeName>
</protein>
<evidence type="ECO:0000256" key="5">
    <source>
        <dbReference type="ARBA" id="ARBA00023270"/>
    </source>
</evidence>
<dbReference type="GO" id="GO:0004139">
    <property type="term" value="F:deoxyribose-phosphate aldolase activity"/>
    <property type="evidence" value="ECO:0007669"/>
    <property type="project" value="UniProtKB-EC"/>
</dbReference>
<gene>
    <name evidence="9" type="ORF">FA09DRAFT_327991</name>
</gene>
<dbReference type="FunFam" id="3.20.20.70:FF:000044">
    <property type="entry name" value="Deoxyribose-phosphate aldolase"/>
    <property type="match status" value="1"/>
</dbReference>
<evidence type="ECO:0000256" key="4">
    <source>
        <dbReference type="ARBA" id="ARBA00023239"/>
    </source>
</evidence>
<dbReference type="PIRSF" id="PIRSF001357">
    <property type="entry name" value="DeoC"/>
    <property type="match status" value="1"/>
</dbReference>
<dbReference type="InterPro" id="IPR028581">
    <property type="entry name" value="DeoC_typeI"/>
</dbReference>
<dbReference type="GO" id="GO:0046386">
    <property type="term" value="P:deoxyribose phosphate catabolic process"/>
    <property type="evidence" value="ECO:0007669"/>
    <property type="project" value="UniProtKB-UniPathway"/>
</dbReference>
<reference evidence="9 10" key="1">
    <citation type="journal article" date="2018" name="Mol. Biol. Evol.">
        <title>Broad Genomic Sampling Reveals a Smut Pathogenic Ancestry of the Fungal Clade Ustilaginomycotina.</title>
        <authorList>
            <person name="Kijpornyongpan T."/>
            <person name="Mondo S.J."/>
            <person name="Barry K."/>
            <person name="Sandor L."/>
            <person name="Lee J."/>
            <person name="Lipzen A."/>
            <person name="Pangilinan J."/>
            <person name="LaButti K."/>
            <person name="Hainaut M."/>
            <person name="Henrissat B."/>
            <person name="Grigoriev I.V."/>
            <person name="Spatafora J.W."/>
            <person name="Aime M.C."/>
        </authorList>
    </citation>
    <scope>NUCLEOTIDE SEQUENCE [LARGE SCALE GENOMIC DNA]</scope>
    <source>
        <strain evidence="9 10">MCA 4186</strain>
    </source>
</reference>
<dbReference type="PANTHER" id="PTHR10889:SF1">
    <property type="entry name" value="DEOXYRIBOSE-PHOSPHATE ALDOLASE"/>
    <property type="match status" value="1"/>
</dbReference>
<dbReference type="CDD" id="cd00959">
    <property type="entry name" value="DeoC"/>
    <property type="match status" value="1"/>
</dbReference>
<feature type="active site" description="Schiff-base intermediate with acetaldehyde" evidence="8">
    <location>
        <position position="218"/>
    </location>
</feature>
<dbReference type="InterPro" id="IPR011343">
    <property type="entry name" value="DeoC"/>
</dbReference>
<evidence type="ECO:0000313" key="9">
    <source>
        <dbReference type="EMBL" id="PWO00574.1"/>
    </source>
</evidence>
<dbReference type="Proteomes" id="UP000245946">
    <property type="component" value="Unassembled WGS sequence"/>
</dbReference>
<evidence type="ECO:0000256" key="2">
    <source>
        <dbReference type="ARBA" id="ARBA00012515"/>
    </source>
</evidence>
<evidence type="ECO:0000256" key="6">
    <source>
        <dbReference type="ARBA" id="ARBA00032755"/>
    </source>
</evidence>
<dbReference type="InterPro" id="IPR013785">
    <property type="entry name" value="Aldolase_TIM"/>
</dbReference>
<dbReference type="PANTHER" id="PTHR10889">
    <property type="entry name" value="DEOXYRIBOSE-PHOSPHATE ALDOLASE"/>
    <property type="match status" value="1"/>
</dbReference>
<organism evidence="9 10">
    <name type="scientific">Tilletiopsis washingtonensis</name>
    <dbReference type="NCBI Taxonomy" id="58919"/>
    <lineage>
        <taxon>Eukaryota</taxon>
        <taxon>Fungi</taxon>
        <taxon>Dikarya</taxon>
        <taxon>Basidiomycota</taxon>
        <taxon>Ustilaginomycotina</taxon>
        <taxon>Exobasidiomycetes</taxon>
        <taxon>Entylomatales</taxon>
        <taxon>Entylomatales incertae sedis</taxon>
        <taxon>Tilletiopsis</taxon>
    </lineage>
</organism>
<feature type="active site" description="Schiff-base intermediate with acetaldehyde" evidence="8">
    <location>
        <position position="188"/>
    </location>
</feature>
<dbReference type="GO" id="GO:0009264">
    <property type="term" value="P:deoxyribonucleotide catabolic process"/>
    <property type="evidence" value="ECO:0007669"/>
    <property type="project" value="InterPro"/>
</dbReference>
<dbReference type="InterPro" id="IPR002915">
    <property type="entry name" value="DeoC/FbaB/LacD_aldolase"/>
</dbReference>
<sequence length="263" mass="26110">MAAPLSADGLTREVAALLGALPDTLPALSPLPTLPAPDALPGLIDHTLLAPHSTPADIERVSAEGAALKAATVCVNSSMVPFAAAALKGHATRPIATIGFPFGAGGSAAKALEARTAVEQGAAEIDMVQNVGLLRAGRLHEVYLDVLGVVEASKPAPVKVILETASLQREEIAISSLISCLAGAAFIKTSTGYGPGGATPEAVRLMHFVAAPRGVAVKASGGIRTLAAVRTMVESGATRVGASGTAAIVSEARGGAAATGSGY</sequence>
<dbReference type="Gene3D" id="3.20.20.70">
    <property type="entry name" value="Aldolase class I"/>
    <property type="match status" value="1"/>
</dbReference>